<evidence type="ECO:0000313" key="2">
    <source>
        <dbReference type="Proteomes" id="UP000789920"/>
    </source>
</evidence>
<keyword evidence="2" id="KW-1185">Reference proteome</keyword>
<reference evidence="1" key="1">
    <citation type="submission" date="2021-06" db="EMBL/GenBank/DDBJ databases">
        <authorList>
            <person name="Kallberg Y."/>
            <person name="Tangrot J."/>
            <person name="Rosling A."/>
        </authorList>
    </citation>
    <scope>NUCLEOTIDE SEQUENCE</scope>
    <source>
        <strain evidence="1">MA461A</strain>
    </source>
</reference>
<accession>A0ACA9KMQ5</accession>
<dbReference type="Proteomes" id="UP000789920">
    <property type="component" value="Unassembled WGS sequence"/>
</dbReference>
<comment type="caution">
    <text evidence="1">The sequence shown here is derived from an EMBL/GenBank/DDBJ whole genome shotgun (WGS) entry which is preliminary data.</text>
</comment>
<organism evidence="1 2">
    <name type="scientific">Racocetra persica</name>
    <dbReference type="NCBI Taxonomy" id="160502"/>
    <lineage>
        <taxon>Eukaryota</taxon>
        <taxon>Fungi</taxon>
        <taxon>Fungi incertae sedis</taxon>
        <taxon>Mucoromycota</taxon>
        <taxon>Glomeromycotina</taxon>
        <taxon>Glomeromycetes</taxon>
        <taxon>Diversisporales</taxon>
        <taxon>Gigasporaceae</taxon>
        <taxon>Racocetra</taxon>
    </lineage>
</organism>
<protein>
    <submittedName>
        <fullName evidence="1">1875_t:CDS:1</fullName>
    </submittedName>
</protein>
<dbReference type="EMBL" id="CAJVQC010000863">
    <property type="protein sequence ID" value="CAG8482624.1"/>
    <property type="molecule type" value="Genomic_DNA"/>
</dbReference>
<sequence>MKYSTIIIALALLFAIVDARFGQEHNKAIESLFNFDSGDGDINGHLDDISGGCNDALLVKAPPCGIQDYCDQMIDVAYFLGGKKKSQLIKIAKNIAQSEKNTPKDGLRSQICKKAPRHFELNGLHFKQDPIKSPENKKPPFVPDELTTLRKFTLKLKNKQISPNFKDFSQKKNNKRRGRKIRKSK</sequence>
<name>A0ACA9KMQ5_9GLOM</name>
<gene>
    <name evidence="1" type="ORF">RPERSI_LOCUS1043</name>
</gene>
<proteinExistence type="predicted"/>
<evidence type="ECO:0000313" key="1">
    <source>
        <dbReference type="EMBL" id="CAG8482624.1"/>
    </source>
</evidence>